<feature type="non-terminal residue" evidence="1">
    <location>
        <position position="106"/>
    </location>
</feature>
<dbReference type="EMBL" id="GEDG01013537">
    <property type="protein sequence ID" value="JAP25209.1"/>
    <property type="molecule type" value="Transcribed_RNA"/>
</dbReference>
<accession>A0A0V0HZ98</accession>
<proteinExistence type="predicted"/>
<name>A0A0V0HZ98_SOLCH</name>
<dbReference type="AlphaFoldDB" id="A0A0V0HZ98"/>
<sequence length="106" mass="12138">MKKTLGRKMKIEIPLGKGRPTKLDQSTKLSNKLWIIARNFLLLTNKWKELRREDRDATLITCHLRILYSSKLLHGSDYTKAFSDTSITHPSVFLANPSIISISVDI</sequence>
<evidence type="ECO:0000313" key="1">
    <source>
        <dbReference type="EMBL" id="JAP25209.1"/>
    </source>
</evidence>
<reference evidence="1" key="1">
    <citation type="submission" date="2015-12" db="EMBL/GenBank/DDBJ databases">
        <title>Gene expression during late stages of embryo sac development: a critical building block for successful pollen-pistil interactions.</title>
        <authorList>
            <person name="Liu Y."/>
            <person name="Joly V."/>
            <person name="Sabar M."/>
            <person name="Matton D.P."/>
        </authorList>
    </citation>
    <scope>NUCLEOTIDE SEQUENCE</scope>
</reference>
<protein>
    <submittedName>
        <fullName evidence="1">Putative ovule protein</fullName>
    </submittedName>
</protein>
<organism evidence="1">
    <name type="scientific">Solanum chacoense</name>
    <name type="common">Chaco potato</name>
    <dbReference type="NCBI Taxonomy" id="4108"/>
    <lineage>
        <taxon>Eukaryota</taxon>
        <taxon>Viridiplantae</taxon>
        <taxon>Streptophyta</taxon>
        <taxon>Embryophyta</taxon>
        <taxon>Tracheophyta</taxon>
        <taxon>Spermatophyta</taxon>
        <taxon>Magnoliopsida</taxon>
        <taxon>eudicotyledons</taxon>
        <taxon>Gunneridae</taxon>
        <taxon>Pentapetalae</taxon>
        <taxon>asterids</taxon>
        <taxon>lamiids</taxon>
        <taxon>Solanales</taxon>
        <taxon>Solanaceae</taxon>
        <taxon>Solanoideae</taxon>
        <taxon>Solaneae</taxon>
        <taxon>Solanum</taxon>
    </lineage>
</organism>